<name>A0ABQ1GYB3_9BACL</name>
<evidence type="ECO:0000259" key="3">
    <source>
        <dbReference type="Pfam" id="PF06725"/>
    </source>
</evidence>
<comment type="caution">
    <text evidence="5">The sequence shown here is derived from an EMBL/GenBank/DDBJ whole genome shotgun (WGS) entry which is preliminary data.</text>
</comment>
<dbReference type="InterPro" id="IPR012495">
    <property type="entry name" value="TadE-like_dom"/>
</dbReference>
<dbReference type="Gene3D" id="2.40.40.10">
    <property type="entry name" value="RlpA-like domain"/>
    <property type="match status" value="1"/>
</dbReference>
<evidence type="ECO:0000313" key="5">
    <source>
        <dbReference type="EMBL" id="GGA51841.1"/>
    </source>
</evidence>
<dbReference type="InterPro" id="IPR010611">
    <property type="entry name" value="3D_dom"/>
</dbReference>
<feature type="domain" description="3D" evidence="3">
    <location>
        <begin position="185"/>
        <end position="245"/>
    </location>
</feature>
<dbReference type="PANTHER" id="PTHR39160">
    <property type="entry name" value="CELL WALL-BINDING PROTEIN YOCH"/>
    <property type="match status" value="1"/>
</dbReference>
<gene>
    <name evidence="5" type="ORF">GCM10007416_26200</name>
</gene>
<sequence length="246" mass="26506">MIDQLKQWHLCSQKYRRGASTVEFIVILPLFFLLGLVVWQLVLAGMAVVDTQAAVRDAARVASTSGDKKKAVKEGKSSFGSPSGYSLKKFKVDISGERVFVKATTQIPVIFMDTSPFTYRTQSEAPLLAQPVFGQADELAPTMGKPLGTFTLTAYTAGPESTGKSPGDPGYGITASGARVSEGVTIAVDPRVIPMGSRVYIEGIGYRIAQDTGGAIKGNRIDVYMESLNEARMFGVKKNVRVMLVN</sequence>
<dbReference type="InterPro" id="IPR059180">
    <property type="entry name" value="3D_YorM"/>
</dbReference>
<dbReference type="InterPro" id="IPR036908">
    <property type="entry name" value="RlpA-like_sf"/>
</dbReference>
<dbReference type="RefSeq" id="WP_229736101.1">
    <property type="nucleotide sequence ID" value="NZ_BMEX01000011.1"/>
</dbReference>
<proteinExistence type="predicted"/>
<keyword evidence="2" id="KW-0472">Membrane</keyword>
<dbReference type="InterPro" id="IPR051933">
    <property type="entry name" value="Resuscitation_pf_RpfB"/>
</dbReference>
<dbReference type="Pfam" id="PF07811">
    <property type="entry name" value="TadE"/>
    <property type="match status" value="1"/>
</dbReference>
<dbReference type="Pfam" id="PF06725">
    <property type="entry name" value="3D"/>
    <property type="match status" value="1"/>
</dbReference>
<feature type="domain" description="TadE-like" evidence="4">
    <location>
        <begin position="18"/>
        <end position="60"/>
    </location>
</feature>
<organism evidence="5 6">
    <name type="scientific">Kroppenstedtia guangzhouensis</name>
    <dbReference type="NCBI Taxonomy" id="1274356"/>
    <lineage>
        <taxon>Bacteria</taxon>
        <taxon>Bacillati</taxon>
        <taxon>Bacillota</taxon>
        <taxon>Bacilli</taxon>
        <taxon>Bacillales</taxon>
        <taxon>Thermoactinomycetaceae</taxon>
        <taxon>Kroppenstedtia</taxon>
    </lineage>
</organism>
<accession>A0ABQ1GYB3</accession>
<evidence type="ECO:0000259" key="4">
    <source>
        <dbReference type="Pfam" id="PF07811"/>
    </source>
</evidence>
<evidence type="ECO:0000256" key="2">
    <source>
        <dbReference type="SAM" id="Phobius"/>
    </source>
</evidence>
<keyword evidence="1" id="KW-0732">Signal</keyword>
<dbReference type="CDD" id="cd14667">
    <property type="entry name" value="3D_containing_proteins"/>
    <property type="match status" value="1"/>
</dbReference>
<evidence type="ECO:0008006" key="7">
    <source>
        <dbReference type="Google" id="ProtNLM"/>
    </source>
</evidence>
<evidence type="ECO:0000313" key="6">
    <source>
        <dbReference type="Proteomes" id="UP000617979"/>
    </source>
</evidence>
<evidence type="ECO:0000256" key="1">
    <source>
        <dbReference type="ARBA" id="ARBA00022729"/>
    </source>
</evidence>
<feature type="transmembrane region" description="Helical" evidence="2">
    <location>
        <begin position="21"/>
        <end position="42"/>
    </location>
</feature>
<reference evidence="6" key="1">
    <citation type="journal article" date="2019" name="Int. J. Syst. Evol. Microbiol.">
        <title>The Global Catalogue of Microorganisms (GCM) 10K type strain sequencing project: providing services to taxonomists for standard genome sequencing and annotation.</title>
        <authorList>
            <consortium name="The Broad Institute Genomics Platform"/>
            <consortium name="The Broad Institute Genome Sequencing Center for Infectious Disease"/>
            <person name="Wu L."/>
            <person name="Ma J."/>
        </authorList>
    </citation>
    <scope>NUCLEOTIDE SEQUENCE [LARGE SCALE GENOMIC DNA]</scope>
    <source>
        <strain evidence="6">CGMCC 1.12404</strain>
    </source>
</reference>
<dbReference type="SUPFAM" id="SSF50685">
    <property type="entry name" value="Barwin-like endoglucanases"/>
    <property type="match status" value="1"/>
</dbReference>
<keyword evidence="6" id="KW-1185">Reference proteome</keyword>
<dbReference type="PANTHER" id="PTHR39160:SF4">
    <property type="entry name" value="RESUSCITATION-PROMOTING FACTOR RPFB"/>
    <property type="match status" value="1"/>
</dbReference>
<protein>
    <recommendedName>
        <fullName evidence="7">3D (Asp-Asp-Asp) domain-containing protein</fullName>
    </recommendedName>
</protein>
<dbReference type="Proteomes" id="UP000617979">
    <property type="component" value="Unassembled WGS sequence"/>
</dbReference>
<keyword evidence="2" id="KW-1133">Transmembrane helix</keyword>
<dbReference type="EMBL" id="BMEX01000011">
    <property type="protein sequence ID" value="GGA51841.1"/>
    <property type="molecule type" value="Genomic_DNA"/>
</dbReference>
<keyword evidence="2" id="KW-0812">Transmembrane</keyword>